<feature type="non-terminal residue" evidence="2">
    <location>
        <position position="252"/>
    </location>
</feature>
<comment type="caution">
    <text evidence="2">The sequence shown here is derived from an EMBL/GenBank/DDBJ whole genome shotgun (WGS) entry which is preliminary data.</text>
</comment>
<sequence>MNWFPSLGVAVWAWRGAIALSRRPAIWLPLLGVTALQGALLLLLTSPHRGGLSVLALPLVRLLGGEAATHYPILYYALPTMFFRANLVLSALAGSIAGGAATLLFARAFGYDAGRSPYRRAWRSAPALIVTTALTLGLLLGLAALATLVPGEWTLRSGAVRWGVRGAMMVLLIVVQSLFVYATAWIVLKGHGIWPAVRDSVRVTARTLLPTLIAVGVSALLHFPFSFASGRVDLIAGKLKPEVIAGLLAVQI</sequence>
<evidence type="ECO:0000256" key="1">
    <source>
        <dbReference type="SAM" id="Phobius"/>
    </source>
</evidence>
<feature type="transmembrane region" description="Helical" evidence="1">
    <location>
        <begin position="127"/>
        <end position="149"/>
    </location>
</feature>
<feature type="transmembrane region" description="Helical" evidence="1">
    <location>
        <begin position="85"/>
        <end position="106"/>
    </location>
</feature>
<protein>
    <submittedName>
        <fullName evidence="2">Uncharacterized protein</fullName>
    </submittedName>
</protein>
<dbReference type="Proteomes" id="UP000748308">
    <property type="component" value="Unassembled WGS sequence"/>
</dbReference>
<keyword evidence="1" id="KW-1133">Transmembrane helix</keyword>
<name>A0A937XAB2_UNCEI</name>
<feature type="transmembrane region" description="Helical" evidence="1">
    <location>
        <begin position="169"/>
        <end position="188"/>
    </location>
</feature>
<keyword evidence="1" id="KW-0472">Membrane</keyword>
<evidence type="ECO:0000313" key="3">
    <source>
        <dbReference type="Proteomes" id="UP000748308"/>
    </source>
</evidence>
<dbReference type="EMBL" id="VGIY01000111">
    <property type="protein sequence ID" value="MBM3317359.1"/>
    <property type="molecule type" value="Genomic_DNA"/>
</dbReference>
<reference evidence="2" key="1">
    <citation type="submission" date="2019-03" db="EMBL/GenBank/DDBJ databases">
        <title>Lake Tanganyika Metagenome-Assembled Genomes (MAGs).</title>
        <authorList>
            <person name="Tran P."/>
        </authorList>
    </citation>
    <scope>NUCLEOTIDE SEQUENCE</scope>
    <source>
        <strain evidence="2">M_DeepCast_400m_m2_100</strain>
    </source>
</reference>
<proteinExistence type="predicted"/>
<organism evidence="2 3">
    <name type="scientific">Eiseniibacteriota bacterium</name>
    <dbReference type="NCBI Taxonomy" id="2212470"/>
    <lineage>
        <taxon>Bacteria</taxon>
        <taxon>Candidatus Eiseniibacteriota</taxon>
    </lineage>
</organism>
<feature type="transmembrane region" description="Helical" evidence="1">
    <location>
        <begin position="208"/>
        <end position="225"/>
    </location>
</feature>
<evidence type="ECO:0000313" key="2">
    <source>
        <dbReference type="EMBL" id="MBM3317359.1"/>
    </source>
</evidence>
<accession>A0A937XAB2</accession>
<feature type="transmembrane region" description="Helical" evidence="1">
    <location>
        <begin position="52"/>
        <end position="73"/>
    </location>
</feature>
<keyword evidence="1" id="KW-0812">Transmembrane</keyword>
<dbReference type="AlphaFoldDB" id="A0A937XAB2"/>
<feature type="transmembrane region" description="Helical" evidence="1">
    <location>
        <begin position="25"/>
        <end position="45"/>
    </location>
</feature>
<gene>
    <name evidence="2" type="ORF">FJY75_05860</name>
</gene>